<dbReference type="AlphaFoldDB" id="A0A3P3DD24"/>
<reference evidence="1 2" key="1">
    <citation type="submission" date="2018-11" db="EMBL/GenBank/DDBJ databases">
        <title>Gemmobacter sp. nov., YIM 102744-1 draft genome.</title>
        <authorList>
            <person name="Li G."/>
            <person name="Jiang Y."/>
        </authorList>
    </citation>
    <scope>NUCLEOTIDE SEQUENCE [LARGE SCALE GENOMIC DNA]</scope>
    <source>
        <strain evidence="1 2">YIM 102744-1</strain>
    </source>
</reference>
<dbReference type="RefSeq" id="WP_124966064.1">
    <property type="nucleotide sequence ID" value="NZ_RRAZ01000026.1"/>
</dbReference>
<comment type="caution">
    <text evidence="1">The sequence shown here is derived from an EMBL/GenBank/DDBJ whole genome shotgun (WGS) entry which is preliminary data.</text>
</comment>
<sequence>MIDLARGIREHRTFGRRDVRGYNTHLAGAVEFACLADANGLLIEPLGWSMLLARGGDVEAEAEEESAAPSLSDELIEAGWMRIAHGEEGFDLILSALSAQCSRRRIRLEAEREEELIFWLAPDGEDGLKPRPPEPDAAKLREVMDRILKEGVPEGFHGERHWFVRHPEQPDLIPVKAVWGVAVEASHGGGFSAAFARDRLRRAGFSVPGPDQGAADLAENPESMDQLPAGFEGAERQITRSMRERDPVARASAEKAWRAVAEGRLACQGCGMDFGKTYGARGEGFMHFHHQSGVEPPRDLVPVCPNCHAMIHRGETTLTLNELQALLTRREAK</sequence>
<dbReference type="EMBL" id="RRAZ01000026">
    <property type="protein sequence ID" value="RRH72219.1"/>
    <property type="molecule type" value="Genomic_DNA"/>
</dbReference>
<organism evidence="1 2">
    <name type="scientific">Falsigemmobacter faecalis</name>
    <dbReference type="NCBI Taxonomy" id="2488730"/>
    <lineage>
        <taxon>Bacteria</taxon>
        <taxon>Pseudomonadati</taxon>
        <taxon>Pseudomonadota</taxon>
        <taxon>Alphaproteobacteria</taxon>
        <taxon>Rhodobacterales</taxon>
        <taxon>Paracoccaceae</taxon>
        <taxon>Falsigemmobacter</taxon>
    </lineage>
</organism>
<protein>
    <recommendedName>
        <fullName evidence="3">HNH endonuclease</fullName>
    </recommendedName>
</protein>
<evidence type="ECO:0008006" key="3">
    <source>
        <dbReference type="Google" id="ProtNLM"/>
    </source>
</evidence>
<keyword evidence="2" id="KW-1185">Reference proteome</keyword>
<evidence type="ECO:0000313" key="1">
    <source>
        <dbReference type="EMBL" id="RRH72219.1"/>
    </source>
</evidence>
<evidence type="ECO:0000313" key="2">
    <source>
        <dbReference type="Proteomes" id="UP000282125"/>
    </source>
</evidence>
<dbReference type="OrthoDB" id="9802640at2"/>
<name>A0A3P3DD24_9RHOB</name>
<dbReference type="InterPro" id="IPR003615">
    <property type="entry name" value="HNH_nuc"/>
</dbReference>
<proteinExistence type="predicted"/>
<dbReference type="Proteomes" id="UP000282125">
    <property type="component" value="Unassembled WGS sequence"/>
</dbReference>
<gene>
    <name evidence="1" type="ORF">EG244_15470</name>
</gene>
<dbReference type="CDD" id="cd00085">
    <property type="entry name" value="HNHc"/>
    <property type="match status" value="1"/>
</dbReference>
<accession>A0A3P3DD24</accession>